<sequence length="596" mass="65127">MGAVRSIAVTSRNAGNLDVFNVGDNGRVFTSWWYQGSDWAGGRAIGGFFPPDAPVAAISKSPNSIDLFVTGNDGRVYTSWWYEGQDWSGVNDNWRPIGGFFPPGAPITVASRHAGNLDLFVTGNDGRVYTSWWYEGQDWSGVNDNWRSIGGFFPAGAPISVTSRHAGNLDLFITGNDGRVYTSWWYEGQDWSGVNDNWRSIGGFFPAGAPVEAISKSPNSIDLFITGNDGRVYTSWWYEGQEWSGLNDNWRSIGGFFPAGAPISVTSRHAGNLDLFITGHDGRVYTSWWYEGQDWSGVNDNWRSIGGFFPAGAPVEAISKSPNSIDLFITGNDGRVYTSWWYEGQDWSGVNDNWRSIPPQPSGRAINVALESFRCHTETDEAGADEPYIIVAAIDLRSTVNVGGFGLPIPASRAFVYGAFEDVDEQETHQVPFQPVWGLNGEARSLQNPDDTIFLVGLMEWDDGNAQALRNLVAASVNSALFASLNVTDRSTRVNLLMQAFNGALQTPTGGPSTDEWVGLGQELRLVTADVILAETGGTARRSLRFQGTAATTRLPSPFAQRPTSPVWTPASGRQHGCRPDVALARRRSCSGGRRR</sequence>
<proteinExistence type="predicted"/>
<keyword evidence="3" id="KW-1185">Reference proteome</keyword>
<evidence type="ECO:0000256" key="1">
    <source>
        <dbReference type="SAM" id="MobiDB-lite"/>
    </source>
</evidence>
<reference evidence="2 3" key="1">
    <citation type="submission" date="2020-03" db="EMBL/GenBank/DDBJ databases">
        <title>Whole genome shotgun sequence of Phytohabitans rumicis NBRC 108638.</title>
        <authorList>
            <person name="Komaki H."/>
            <person name="Tamura T."/>
        </authorList>
    </citation>
    <scope>NUCLEOTIDE SEQUENCE [LARGE SCALE GENOMIC DNA]</scope>
    <source>
        <strain evidence="2 3">NBRC 108638</strain>
    </source>
</reference>
<dbReference type="AlphaFoldDB" id="A0A6V8KYN8"/>
<reference evidence="2 3" key="2">
    <citation type="submission" date="2020-03" db="EMBL/GenBank/DDBJ databases">
        <authorList>
            <person name="Ichikawa N."/>
            <person name="Kimura A."/>
            <person name="Kitahashi Y."/>
            <person name="Uohara A."/>
        </authorList>
    </citation>
    <scope>NUCLEOTIDE SEQUENCE [LARGE SCALE GENOMIC DNA]</scope>
    <source>
        <strain evidence="2 3">NBRC 108638</strain>
    </source>
</reference>
<gene>
    <name evidence="2" type="ORF">Prum_005480</name>
</gene>
<dbReference type="Gene3D" id="2.120.10.70">
    <property type="entry name" value="Fucose-specific lectin"/>
    <property type="match status" value="2"/>
</dbReference>
<accession>A0A6V8KYN8</accession>
<dbReference type="RefSeq" id="WP_173073625.1">
    <property type="nucleotide sequence ID" value="NZ_BLPG01000001.1"/>
</dbReference>
<organism evidence="2 3">
    <name type="scientific">Phytohabitans rumicis</name>
    <dbReference type="NCBI Taxonomy" id="1076125"/>
    <lineage>
        <taxon>Bacteria</taxon>
        <taxon>Bacillati</taxon>
        <taxon>Actinomycetota</taxon>
        <taxon>Actinomycetes</taxon>
        <taxon>Micromonosporales</taxon>
        <taxon>Micromonosporaceae</taxon>
    </lineage>
</organism>
<dbReference type="EMBL" id="BLPG01000001">
    <property type="protein sequence ID" value="GFJ86906.1"/>
    <property type="molecule type" value="Genomic_DNA"/>
</dbReference>
<protein>
    <submittedName>
        <fullName evidence="2">Uncharacterized protein</fullName>
    </submittedName>
</protein>
<evidence type="ECO:0000313" key="2">
    <source>
        <dbReference type="EMBL" id="GFJ86906.1"/>
    </source>
</evidence>
<dbReference type="Proteomes" id="UP000482960">
    <property type="component" value="Unassembled WGS sequence"/>
</dbReference>
<name>A0A6V8KYN8_9ACTN</name>
<feature type="region of interest" description="Disordered" evidence="1">
    <location>
        <begin position="555"/>
        <end position="578"/>
    </location>
</feature>
<dbReference type="SUPFAM" id="SSF89372">
    <property type="entry name" value="Fucose-specific lectin"/>
    <property type="match status" value="2"/>
</dbReference>
<comment type="caution">
    <text evidence="2">The sequence shown here is derived from an EMBL/GenBank/DDBJ whole genome shotgun (WGS) entry which is preliminary data.</text>
</comment>
<evidence type="ECO:0000313" key="3">
    <source>
        <dbReference type="Proteomes" id="UP000482960"/>
    </source>
</evidence>